<reference evidence="1 2" key="1">
    <citation type="journal article" date="2018" name="Syst. Appl. Microbiol.">
        <title>Abditibacterium utsteinense sp. nov., the first cultivated member of candidate phylum FBP, isolated from ice-free Antarctic soil samples.</title>
        <authorList>
            <person name="Tahon G."/>
            <person name="Tytgat B."/>
            <person name="Lebbe L."/>
            <person name="Carlier A."/>
            <person name="Willems A."/>
        </authorList>
    </citation>
    <scope>NUCLEOTIDE SEQUENCE [LARGE SCALE GENOMIC DNA]</scope>
    <source>
        <strain evidence="1 2">LMG 29911</strain>
    </source>
</reference>
<dbReference type="Pfam" id="PF13174">
    <property type="entry name" value="TPR_6"/>
    <property type="match status" value="1"/>
</dbReference>
<evidence type="ECO:0000313" key="1">
    <source>
        <dbReference type="EMBL" id="PQV64853.1"/>
    </source>
</evidence>
<protein>
    <recommendedName>
        <fullName evidence="3">Tetratricopeptide repeat-containing protein</fullName>
    </recommendedName>
</protein>
<dbReference type="InParanoid" id="A0A2S8SVL9"/>
<dbReference type="RefSeq" id="WP_105482731.1">
    <property type="nucleotide sequence ID" value="NZ_NIGF01000003.1"/>
</dbReference>
<dbReference type="EMBL" id="NIGF01000003">
    <property type="protein sequence ID" value="PQV64853.1"/>
    <property type="molecule type" value="Genomic_DNA"/>
</dbReference>
<name>A0A2S8SVL9_9BACT</name>
<dbReference type="Gene3D" id="1.25.40.10">
    <property type="entry name" value="Tetratricopeptide repeat domain"/>
    <property type="match status" value="1"/>
</dbReference>
<organism evidence="1 2">
    <name type="scientific">Abditibacterium utsteinense</name>
    <dbReference type="NCBI Taxonomy" id="1960156"/>
    <lineage>
        <taxon>Bacteria</taxon>
        <taxon>Pseudomonadati</taxon>
        <taxon>Abditibacteriota</taxon>
        <taxon>Abditibacteriia</taxon>
        <taxon>Abditibacteriales</taxon>
        <taxon>Abditibacteriaceae</taxon>
        <taxon>Abditibacterium</taxon>
    </lineage>
</organism>
<dbReference type="InterPro" id="IPR011990">
    <property type="entry name" value="TPR-like_helical_dom_sf"/>
</dbReference>
<evidence type="ECO:0008006" key="3">
    <source>
        <dbReference type="Google" id="ProtNLM"/>
    </source>
</evidence>
<keyword evidence="2" id="KW-1185">Reference proteome</keyword>
<accession>A0A2S8SVL9</accession>
<evidence type="ECO:0000313" key="2">
    <source>
        <dbReference type="Proteomes" id="UP000237684"/>
    </source>
</evidence>
<comment type="caution">
    <text evidence="1">The sequence shown here is derived from an EMBL/GenBank/DDBJ whole genome shotgun (WGS) entry which is preliminary data.</text>
</comment>
<proteinExistence type="predicted"/>
<dbReference type="InterPro" id="IPR019734">
    <property type="entry name" value="TPR_rpt"/>
</dbReference>
<gene>
    <name evidence="1" type="ORF">B1R32_103120</name>
</gene>
<sequence length="346" mass="38956">MVALLVQHGQKQLQEPETLSPAVRLWLADYYGSVGDKRALALSESILREQKEPKKGEDALVFQALERMAWFYRDQGQHEKGAETWLLVPTLIPDQGWWQSDAFLEAARAYSKAGKLEEAKRLYAEVPKFGDGWHTMVARYDQASPLINAGKLDEAKALLSLPLEATSQELEGQVGQNAWLASLAYQQGNWEEAIQRSDAYIKSIESNREISILVKFHLNIITAQNIWISRWKENSIISSPKILKINDGSESSVSLPRKIAIRTFKNVPLTATSNDPRIKVGIEDVGNEIVKSRQSLNRLYAEKQLVVEVNMGLNEADFDSMITVESPQIPNVKLRIPVHFAPARPQ</sequence>
<dbReference type="SUPFAM" id="SSF48452">
    <property type="entry name" value="TPR-like"/>
    <property type="match status" value="1"/>
</dbReference>
<dbReference type="AlphaFoldDB" id="A0A2S8SVL9"/>
<dbReference type="Proteomes" id="UP000237684">
    <property type="component" value="Unassembled WGS sequence"/>
</dbReference>